<sequence>MSQGAFPADPSDRSVEEIDSKETSDEYPTPVLPEWAKGASSETIETELPPEEVSEWTPTKSPKSTVRPGEMRSDREEIPGDFTKEEADLAETKEAQLQEEDNPTLNSAPGCKVYWPSPFEVCGAIRELYDSMGGPKSFLTFPKSNELTNPDGVGKRSEFVNGFIYWHPKTGAHTVSVPATVVWAKHGWERGHFGYPMTNDIALGDSWYKQKYQGGYIYTRNSIPAVQAGIQGRIYDKWQDMGAEKSTLGFPISSEEKTPDGIGRYNLFQKGIMVWHPKFGAHAITGDVLLQWVYAEAIGEGQGYPTGDPQDFQEGWKQQPFEKGKIYGFQLEKFFPEYLPGAGLEQDTPTLQGSGIAGGNDYTDELLLETRDMCGKPILLRRGWFNTTDKAPWGYDKIVYKHNIWSLWSIKTVLNNSCIREPQGPSMRYEEMVYQVKCSDPVGAVCQLTGKSFAYRAIVEPKPRGNASEPRGITTMYPIHNTGTHGMSDKAPSWFSTDIPTLDLWKWQ</sequence>
<proteinExistence type="predicted"/>
<keyword evidence="3" id="KW-1185">Reference proteome</keyword>
<evidence type="ECO:0000313" key="2">
    <source>
        <dbReference type="EMBL" id="SES35340.1"/>
    </source>
</evidence>
<dbReference type="STRING" id="1121357.SAMN05661109_02826"/>
<evidence type="ECO:0000256" key="1">
    <source>
        <dbReference type="SAM" id="MobiDB-lite"/>
    </source>
</evidence>
<name>A0A1H9WN66_9CORY</name>
<reference evidence="3" key="1">
    <citation type="submission" date="2016-10" db="EMBL/GenBank/DDBJ databases">
        <authorList>
            <person name="Varghese N."/>
            <person name="Submissions S."/>
        </authorList>
    </citation>
    <scope>NUCLEOTIDE SEQUENCE [LARGE SCALE GENOMIC DNA]</scope>
    <source>
        <strain evidence="3">DSM 20524</strain>
    </source>
</reference>
<evidence type="ECO:0000313" key="3">
    <source>
        <dbReference type="Proteomes" id="UP000198929"/>
    </source>
</evidence>
<dbReference type="InterPro" id="IPR013207">
    <property type="entry name" value="LGFP"/>
</dbReference>
<dbReference type="Pfam" id="PF08310">
    <property type="entry name" value="LGFP"/>
    <property type="match status" value="3"/>
</dbReference>
<protein>
    <submittedName>
        <fullName evidence="2">LGFP repeat-containing protein</fullName>
    </submittedName>
</protein>
<dbReference type="AlphaFoldDB" id="A0A1H9WN66"/>
<feature type="region of interest" description="Disordered" evidence="1">
    <location>
        <begin position="1"/>
        <end position="82"/>
    </location>
</feature>
<dbReference type="Proteomes" id="UP000198929">
    <property type="component" value="Unassembled WGS sequence"/>
</dbReference>
<gene>
    <name evidence="2" type="ORF">SAMN05661109_02826</name>
</gene>
<feature type="compositionally biased region" description="Basic and acidic residues" evidence="1">
    <location>
        <begin position="69"/>
        <end position="82"/>
    </location>
</feature>
<dbReference type="RefSeq" id="WP_256232296.1">
    <property type="nucleotide sequence ID" value="NZ_FOGQ01000028.1"/>
</dbReference>
<feature type="compositionally biased region" description="Acidic residues" evidence="1">
    <location>
        <begin position="44"/>
        <end position="54"/>
    </location>
</feature>
<feature type="compositionally biased region" description="Basic and acidic residues" evidence="1">
    <location>
        <begin position="10"/>
        <end position="24"/>
    </location>
</feature>
<accession>A0A1H9WN66</accession>
<dbReference type="EMBL" id="FOGQ01000028">
    <property type="protein sequence ID" value="SES35340.1"/>
    <property type="molecule type" value="Genomic_DNA"/>
</dbReference>
<organism evidence="2 3">
    <name type="scientific">Corynebacterium cystitidis DSM 20524</name>
    <dbReference type="NCBI Taxonomy" id="1121357"/>
    <lineage>
        <taxon>Bacteria</taxon>
        <taxon>Bacillati</taxon>
        <taxon>Actinomycetota</taxon>
        <taxon>Actinomycetes</taxon>
        <taxon>Mycobacteriales</taxon>
        <taxon>Corynebacteriaceae</taxon>
        <taxon>Corynebacterium</taxon>
    </lineage>
</organism>